<keyword evidence="2" id="KW-0800">Toxin</keyword>
<keyword evidence="3 9" id="KW-0732">Signal</keyword>
<name>A0ABT1IEY8_9PSEU</name>
<keyword evidence="11" id="KW-1185">Reference proteome</keyword>
<proteinExistence type="predicted"/>
<evidence type="ECO:0000256" key="4">
    <source>
        <dbReference type="ARBA" id="ARBA00023026"/>
    </source>
</evidence>
<evidence type="ECO:0000256" key="6">
    <source>
        <dbReference type="ARBA" id="ARBA00023139"/>
    </source>
</evidence>
<keyword evidence="5" id="KW-0472">Membrane</keyword>
<keyword evidence="7" id="KW-0998">Cell outer membrane</keyword>
<evidence type="ECO:0000256" key="5">
    <source>
        <dbReference type="ARBA" id="ARBA00023136"/>
    </source>
</evidence>
<dbReference type="EMBL" id="JAMTCO010000008">
    <property type="protein sequence ID" value="MCP2271170.1"/>
    <property type="molecule type" value="Genomic_DNA"/>
</dbReference>
<organism evidence="10 11">
    <name type="scientific">Actinokineospora diospyrosa</name>
    <dbReference type="NCBI Taxonomy" id="103728"/>
    <lineage>
        <taxon>Bacteria</taxon>
        <taxon>Bacillati</taxon>
        <taxon>Actinomycetota</taxon>
        <taxon>Actinomycetes</taxon>
        <taxon>Pseudonocardiales</taxon>
        <taxon>Pseudonocardiaceae</taxon>
        <taxon>Actinokineospora</taxon>
    </lineage>
</organism>
<dbReference type="Gene3D" id="2.80.10.50">
    <property type="match status" value="1"/>
</dbReference>
<reference evidence="10 11" key="1">
    <citation type="submission" date="2022-06" db="EMBL/GenBank/DDBJ databases">
        <title>Genomic Encyclopedia of Archaeal and Bacterial Type Strains, Phase II (KMG-II): from individual species to whole genera.</title>
        <authorList>
            <person name="Goeker M."/>
        </authorList>
    </citation>
    <scope>NUCLEOTIDE SEQUENCE [LARGE SCALE GENOMIC DNA]</scope>
    <source>
        <strain evidence="10 11">DSM 44255</strain>
    </source>
</reference>
<gene>
    <name evidence="10" type="ORF">LV75_003682</name>
</gene>
<evidence type="ECO:0000256" key="3">
    <source>
        <dbReference type="ARBA" id="ARBA00022729"/>
    </source>
</evidence>
<keyword evidence="8" id="KW-0449">Lipoprotein</keyword>
<accession>A0ABT1IEY8</accession>
<dbReference type="SUPFAM" id="SSF50370">
    <property type="entry name" value="Ricin B-like lectins"/>
    <property type="match status" value="1"/>
</dbReference>
<dbReference type="InterPro" id="IPR035992">
    <property type="entry name" value="Ricin_B-like_lectins"/>
</dbReference>
<comment type="caution">
    <text evidence="10">The sequence shown here is derived from an EMBL/GenBank/DDBJ whole genome shotgun (WGS) entry which is preliminary data.</text>
</comment>
<dbReference type="PROSITE" id="PS51257">
    <property type="entry name" value="PROKAR_LIPOPROTEIN"/>
    <property type="match status" value="1"/>
</dbReference>
<evidence type="ECO:0000256" key="2">
    <source>
        <dbReference type="ARBA" id="ARBA00022656"/>
    </source>
</evidence>
<evidence type="ECO:0000313" key="11">
    <source>
        <dbReference type="Proteomes" id="UP001205185"/>
    </source>
</evidence>
<feature type="signal peptide" evidence="9">
    <location>
        <begin position="1"/>
        <end position="23"/>
    </location>
</feature>
<comment type="subcellular location">
    <subcellularLocation>
        <location evidence="1">Cell outer membrane</location>
        <topology evidence="1">Lipid-anchor</topology>
    </subcellularLocation>
</comment>
<evidence type="ECO:0000256" key="9">
    <source>
        <dbReference type="SAM" id="SignalP"/>
    </source>
</evidence>
<dbReference type="Pfam" id="PF03498">
    <property type="entry name" value="CDtoxinA"/>
    <property type="match status" value="1"/>
</dbReference>
<keyword evidence="6" id="KW-0564">Palmitate</keyword>
<dbReference type="PROSITE" id="PS50231">
    <property type="entry name" value="RICIN_B_LECTIN"/>
    <property type="match status" value="1"/>
</dbReference>
<dbReference type="InterPro" id="IPR003558">
    <property type="entry name" value="CDtoxinA/C"/>
</dbReference>
<dbReference type="Proteomes" id="UP001205185">
    <property type="component" value="Unassembled WGS sequence"/>
</dbReference>
<dbReference type="RefSeq" id="WP_253888118.1">
    <property type="nucleotide sequence ID" value="NZ_BAAAVB010000014.1"/>
</dbReference>
<evidence type="ECO:0000256" key="7">
    <source>
        <dbReference type="ARBA" id="ARBA00023237"/>
    </source>
</evidence>
<protein>
    <submittedName>
        <fullName evidence="10">Cytolethal distending toxin A/C domain-containing protein</fullName>
    </submittedName>
</protein>
<feature type="chain" id="PRO_5045685948" evidence="9">
    <location>
        <begin position="24"/>
        <end position="180"/>
    </location>
</feature>
<evidence type="ECO:0000313" key="10">
    <source>
        <dbReference type="EMBL" id="MCP2271170.1"/>
    </source>
</evidence>
<evidence type="ECO:0000256" key="8">
    <source>
        <dbReference type="ARBA" id="ARBA00023288"/>
    </source>
</evidence>
<sequence>MPRWISAFVAALAVLACATPAHAVAPFRYGPYKIAWGTVSAASCLRLNTASAVVTSRCDVDKRTSWIFTETINGRYVVIQNTVTETCLAPAVNGSGLVDVVCDRRSIAQQWQVYSRDHGATMSLRNSPDSASPTCLTFYLVDGQSIRSARVQPCSTSASVNIAQSLTMIPTKAAKPNPLP</sequence>
<evidence type="ECO:0000256" key="1">
    <source>
        <dbReference type="ARBA" id="ARBA00004459"/>
    </source>
</evidence>
<keyword evidence="4" id="KW-0843">Virulence</keyword>